<sequence length="221" mass="23322">MMKQITVFLFLAVSLFFTSCKSSVSVKPSAVGADFDVSISFGSAFCGLFSAVFPSEKGGETRSFFDDAQIAQVLTATGIQNVRVKSNGQTSLQISGSAAASGNPLVDSGIIVFSPDGNVSLVFSLQNLQALYGLLPFELASYIDMLMAPAFTGEEMTDGEYIDSVATVYGKNVADELNDGEVKFNIHGTDARTNSSSLSAVKLLNVTGTVRFCGKRAGEND</sequence>
<dbReference type="AlphaFoldDB" id="A0A1T4JHJ7"/>
<name>A0A1T4JHJ7_TREPO</name>
<organism evidence="2 3">
    <name type="scientific">Treponema porcinum</name>
    <dbReference type="NCBI Taxonomy" id="261392"/>
    <lineage>
        <taxon>Bacteria</taxon>
        <taxon>Pseudomonadati</taxon>
        <taxon>Spirochaetota</taxon>
        <taxon>Spirochaetia</taxon>
        <taxon>Spirochaetales</taxon>
        <taxon>Treponemataceae</taxon>
        <taxon>Treponema</taxon>
    </lineage>
</organism>
<dbReference type="PROSITE" id="PS51257">
    <property type="entry name" value="PROKAR_LIPOPROTEIN"/>
    <property type="match status" value="1"/>
</dbReference>
<dbReference type="GeneID" id="78315463"/>
<evidence type="ECO:0000313" key="2">
    <source>
        <dbReference type="EMBL" id="SJZ29636.1"/>
    </source>
</evidence>
<keyword evidence="1" id="KW-0732">Signal</keyword>
<reference evidence="2 3" key="1">
    <citation type="submission" date="2017-02" db="EMBL/GenBank/DDBJ databases">
        <authorList>
            <person name="Peterson S.W."/>
        </authorList>
    </citation>
    <scope>NUCLEOTIDE SEQUENCE [LARGE SCALE GENOMIC DNA]</scope>
    <source>
        <strain evidence="2 3">ATCC BAA-908</strain>
    </source>
</reference>
<dbReference type="RefSeq" id="WP_078932058.1">
    <property type="nucleotide sequence ID" value="NZ_FUWG01000002.1"/>
</dbReference>
<feature type="signal peptide" evidence="1">
    <location>
        <begin position="1"/>
        <end position="22"/>
    </location>
</feature>
<proteinExistence type="predicted"/>
<dbReference type="STRING" id="261392.SAMN02745149_00139"/>
<feature type="chain" id="PRO_5012797966" evidence="1">
    <location>
        <begin position="23"/>
        <end position="221"/>
    </location>
</feature>
<keyword evidence="3" id="KW-1185">Reference proteome</keyword>
<protein>
    <submittedName>
        <fullName evidence="2">Uncharacterized protein</fullName>
    </submittedName>
</protein>
<gene>
    <name evidence="2" type="ORF">SAMN02745149_00139</name>
</gene>
<evidence type="ECO:0000256" key="1">
    <source>
        <dbReference type="SAM" id="SignalP"/>
    </source>
</evidence>
<accession>A0A1T4JHJ7</accession>
<dbReference type="EMBL" id="FUWG01000002">
    <property type="protein sequence ID" value="SJZ29636.1"/>
    <property type="molecule type" value="Genomic_DNA"/>
</dbReference>
<evidence type="ECO:0000313" key="3">
    <source>
        <dbReference type="Proteomes" id="UP000190423"/>
    </source>
</evidence>
<dbReference type="Proteomes" id="UP000190423">
    <property type="component" value="Unassembled WGS sequence"/>
</dbReference>
<dbReference type="OrthoDB" id="361534at2"/>